<gene>
    <name evidence="1" type="ORF">CFR75_08375</name>
</gene>
<sequence length="122" mass="13978">MIYEGPRDMTDQEIEAVLSDSAAGARRRIEAVLSAIYYGECEWAGDILIKEFSRADEDERISLCILSGTYYLMRKTTYRIRESLALAKAFHKTVNKQIPYAEGTVQDCIEELEHCMKIFGKK</sequence>
<reference evidence="1 2" key="1">
    <citation type="submission" date="2017-07" db="EMBL/GenBank/DDBJ databases">
        <title>A draft genome sequence of Komagataeibacter xylinus LMG 1515.</title>
        <authorList>
            <person name="Skraban J."/>
            <person name="Cleenwerck I."/>
            <person name="Vandamme P."/>
            <person name="Trcek J."/>
        </authorList>
    </citation>
    <scope>NUCLEOTIDE SEQUENCE [LARGE SCALE GENOMIC DNA]</scope>
    <source>
        <strain evidence="1 2">LMG 1515</strain>
    </source>
</reference>
<evidence type="ECO:0008006" key="3">
    <source>
        <dbReference type="Google" id="ProtNLM"/>
    </source>
</evidence>
<dbReference type="EMBL" id="NKUC01000014">
    <property type="protein sequence ID" value="PYD56954.1"/>
    <property type="molecule type" value="Genomic_DNA"/>
</dbReference>
<proteinExistence type="predicted"/>
<evidence type="ECO:0000313" key="1">
    <source>
        <dbReference type="EMBL" id="PYD56954.1"/>
    </source>
</evidence>
<dbReference type="STRING" id="1220579.GCA_001571345_02492"/>
<dbReference type="AlphaFoldDB" id="A0A318PLQ3"/>
<keyword evidence="2" id="KW-1185">Reference proteome</keyword>
<organism evidence="1 2">
    <name type="scientific">Komagataeibacter xylinus</name>
    <name type="common">Gluconacetobacter xylinus</name>
    <dbReference type="NCBI Taxonomy" id="28448"/>
    <lineage>
        <taxon>Bacteria</taxon>
        <taxon>Pseudomonadati</taxon>
        <taxon>Pseudomonadota</taxon>
        <taxon>Alphaproteobacteria</taxon>
        <taxon>Acetobacterales</taxon>
        <taxon>Acetobacteraceae</taxon>
        <taxon>Komagataeibacter</taxon>
    </lineage>
</organism>
<name>A0A318PLQ3_KOMXY</name>
<comment type="caution">
    <text evidence="1">The sequence shown here is derived from an EMBL/GenBank/DDBJ whole genome shotgun (WGS) entry which is preliminary data.</text>
</comment>
<evidence type="ECO:0000313" key="2">
    <source>
        <dbReference type="Proteomes" id="UP000248257"/>
    </source>
</evidence>
<dbReference type="Proteomes" id="UP000248257">
    <property type="component" value="Unassembled WGS sequence"/>
</dbReference>
<accession>A0A318PLQ3</accession>
<protein>
    <recommendedName>
        <fullName evidence="3">Immunity protein 30 domain-containing protein</fullName>
    </recommendedName>
</protein>